<sequence length="97" mass="11306">MKRERDHIRARFDRQYRKIQPLVPGMASLRKPGWMIARVSLAVTLILGGFLAILPIFGLWMIPVGLLLLAIDLPILQDPVARLMIRGRRWIALRRRR</sequence>
<organism evidence="2 3">
    <name type="scientific">Yoonia vestfoldensis</name>
    <dbReference type="NCBI Taxonomy" id="245188"/>
    <lineage>
        <taxon>Bacteria</taxon>
        <taxon>Pseudomonadati</taxon>
        <taxon>Pseudomonadota</taxon>
        <taxon>Alphaproteobacteria</taxon>
        <taxon>Rhodobacterales</taxon>
        <taxon>Paracoccaceae</taxon>
        <taxon>Yoonia</taxon>
    </lineage>
</organism>
<dbReference type="OrthoDB" id="5959103at2"/>
<feature type="transmembrane region" description="Helical" evidence="1">
    <location>
        <begin position="39"/>
        <end position="60"/>
    </location>
</feature>
<accession>A0A1Y0EFB0</accession>
<keyword evidence="3" id="KW-1185">Reference proteome</keyword>
<dbReference type="EMBL" id="CP021431">
    <property type="protein sequence ID" value="ARU02041.1"/>
    <property type="molecule type" value="Genomic_DNA"/>
</dbReference>
<proteinExistence type="predicted"/>
<dbReference type="KEGG" id="lvs:LOKVESSMR4R_02747"/>
<dbReference type="STRING" id="1122181.GCA_000382265_01308"/>
<name>A0A1Y0EFB0_9RHOB</name>
<keyword evidence="1" id="KW-0812">Transmembrane</keyword>
<evidence type="ECO:0000313" key="2">
    <source>
        <dbReference type="EMBL" id="ARU02041.1"/>
    </source>
</evidence>
<gene>
    <name evidence="2" type="ORF">LOKVESSMR4R_02747</name>
</gene>
<evidence type="ECO:0000313" key="3">
    <source>
        <dbReference type="Proteomes" id="UP000195273"/>
    </source>
</evidence>
<dbReference type="AlphaFoldDB" id="A0A1Y0EFB0"/>
<evidence type="ECO:0000256" key="1">
    <source>
        <dbReference type="SAM" id="Phobius"/>
    </source>
</evidence>
<keyword evidence="1" id="KW-1133">Transmembrane helix</keyword>
<protein>
    <recommendedName>
        <fullName evidence="4">Transmembrane protein (PGPGW)</fullName>
    </recommendedName>
</protein>
<keyword evidence="1" id="KW-0472">Membrane</keyword>
<reference evidence="2 3" key="1">
    <citation type="submission" date="2017-05" db="EMBL/GenBank/DDBJ databases">
        <title>Genome Sequence of Loktanella vestfoldensis Strain SMR4r Isolated from a Culture of the Diatom Skeletonema marinoi.</title>
        <authorList>
            <person name="Topel M."/>
            <person name="Pinder M.I.M."/>
            <person name="Johansson O.N."/>
            <person name="Kourtchenko O."/>
            <person name="Godhe A."/>
            <person name="Clarke A.K."/>
        </authorList>
    </citation>
    <scope>NUCLEOTIDE SEQUENCE [LARGE SCALE GENOMIC DNA]</scope>
    <source>
        <strain evidence="2 3">SMR4r</strain>
    </source>
</reference>
<evidence type="ECO:0008006" key="4">
    <source>
        <dbReference type="Google" id="ProtNLM"/>
    </source>
</evidence>
<dbReference type="Proteomes" id="UP000195273">
    <property type="component" value="Chromosome"/>
</dbReference>